<dbReference type="AlphaFoldDB" id="A0A1M6Z4W9"/>
<reference evidence="10" key="1">
    <citation type="journal article" date="2014" name="Int. J. Syst. Evol. Microbiol.">
        <title>Complete genome of a new Firmicutes species belonging to the dominant human colonic microbiota ('Ruminococcus bicirculans') reveals two chromosomes and a selective capacity to utilize plant glucans.</title>
        <authorList>
            <consortium name="NISC Comparative Sequencing Program"/>
            <person name="Wegmann U."/>
            <person name="Louis P."/>
            <person name="Goesmann A."/>
            <person name="Henrissat B."/>
            <person name="Duncan S.H."/>
            <person name="Flint H.J."/>
        </authorList>
    </citation>
    <scope>NUCLEOTIDE SEQUENCE</scope>
    <source>
        <strain evidence="10">CGMCC 1.12707</strain>
    </source>
</reference>
<dbReference type="OrthoDB" id="9768177at2"/>
<feature type="chain" id="PRO_5012002863" evidence="8">
    <location>
        <begin position="23"/>
        <end position="1028"/>
    </location>
</feature>
<evidence type="ECO:0000256" key="1">
    <source>
        <dbReference type="ARBA" id="ARBA00004571"/>
    </source>
</evidence>
<protein>
    <submittedName>
        <fullName evidence="10">SusC/RagA family TonB-linked outer membrane protein</fullName>
    </submittedName>
    <submittedName>
        <fullName evidence="11">TonB-linked outer membrane protein, SusC/RagA family</fullName>
    </submittedName>
</protein>
<gene>
    <name evidence="10" type="ORF">GCM10010984_01170</name>
    <name evidence="11" type="ORF">SAMN05443634_107171</name>
</gene>
<sequence>MRKRITSLSLFAFLGLGTVVFAQVTGVVNDANNFPEADVEVSIKGTSNVVYTDAEGKFDIDAKIGDILVVNGKDFKVTSSNLGVIKYTVESKELDEVVVVAFGKQRKEAIVGSVSVIDEKVLEKQVATNPLSALQGSTSGVSIINNGGQPGAAPSIRIRGIGSINASAEPLIVVDGVPFNGNISMISQDMIKSITVLKDAGSTALYGARASNGVILIETKSGKMNMAPQVSFSSQFGVADQSVKLHKRVSSDDFMKYTWEAIKNTNGAESATSGLIPRLGYNPYGPNFPNPIDVNGNLLPGAQLLWDTDWENLLINNAATRREYSLSVDGGSEKTTYSFGGGYLNQEGSVRTSRFERTTLRANIVSKATDWLELGFNSLISFNHEVGPTQSGNTFQSPIQWINNMSSIYPLHRRNPNGELIRDIQGNLIYDYGNNGRGVNESRPILSIENALGALENYRITNKITNVSVSGFAKINFTDFLSLKTHISYQSYLLDNSNWSSNLYGNAASVNGRVTKNRDTQATKNIINSLNFDKSFGDHNLKIDAIMELYDYNYETMRARGTGFVSGIDVLSGTTNPESVLGRVFRERNLSYMSRVSYEYSKKYFLEGLYKKEASSRFGPDHRWGEFYAAGAGWIISRENFLKGSKVVSNLKLRGSYGETGNNRILDPNDENAQSFFPYSQNYNAGWSNLGAIGLNISPIVNPNLTWEKQVTTNIGLDFGFFNDRISGSIEYYNKVSKDLIMDFAIPSSSSAGFVGYTTNVGVVKNYGIDINLRTANIRKKDFEWTTSINVGTYRNKLTKLNGSDGITTEMRRLEVGSSIYDFYLWEWAGVDPTDGKAMWYTDDEDGNKVTTKNYASAKRYKQNKSSLPDFEGGFTNYFRYKNFDLNVLFNFSVGSYIYDFTYANLMRSGNRAGNQWSKDIENRWQNPGDITNVPVLTISNNDDISRSTRFLFKNDYLRLKALNIGYNFSDKNVRQMGIKGLRIYFQGDNLLTFQSHKGIDPEQSVTGVTNNRSYQQRVYTLGFNVKL</sequence>
<keyword evidence="3 7" id="KW-1134">Transmembrane beta strand</keyword>
<accession>A0A1M6Z4W9</accession>
<keyword evidence="5 7" id="KW-0472">Membrane</keyword>
<proteinExistence type="inferred from homology"/>
<keyword evidence="4 7" id="KW-0812">Transmembrane</keyword>
<feature type="domain" description="TonB-dependent receptor plug" evidence="9">
    <location>
        <begin position="108"/>
        <end position="214"/>
    </location>
</feature>
<dbReference type="Proteomes" id="UP000650994">
    <property type="component" value="Unassembled WGS sequence"/>
</dbReference>
<evidence type="ECO:0000256" key="5">
    <source>
        <dbReference type="ARBA" id="ARBA00023136"/>
    </source>
</evidence>
<evidence type="ECO:0000256" key="6">
    <source>
        <dbReference type="ARBA" id="ARBA00023237"/>
    </source>
</evidence>
<evidence type="ECO:0000313" key="10">
    <source>
        <dbReference type="EMBL" id="GGE87154.1"/>
    </source>
</evidence>
<dbReference type="GO" id="GO:0009279">
    <property type="term" value="C:cell outer membrane"/>
    <property type="evidence" value="ECO:0007669"/>
    <property type="project" value="UniProtKB-SubCell"/>
</dbReference>
<dbReference type="NCBIfam" id="TIGR04056">
    <property type="entry name" value="OMP_RagA_SusC"/>
    <property type="match status" value="1"/>
</dbReference>
<dbReference type="EMBL" id="FRBH01000007">
    <property type="protein sequence ID" value="SHL25586.1"/>
    <property type="molecule type" value="Genomic_DNA"/>
</dbReference>
<reference evidence="12" key="2">
    <citation type="submission" date="2016-11" db="EMBL/GenBank/DDBJ databases">
        <authorList>
            <person name="Varghese N."/>
            <person name="Submissions S."/>
        </authorList>
    </citation>
    <scope>NUCLEOTIDE SEQUENCE [LARGE SCALE GENOMIC DNA]</scope>
    <source>
        <strain evidence="12">DSM 27989</strain>
    </source>
</reference>
<name>A0A1M6Z4W9_9FLAO</name>
<dbReference type="InterPro" id="IPR012910">
    <property type="entry name" value="Plug_dom"/>
</dbReference>
<keyword evidence="2 7" id="KW-0813">Transport</keyword>
<evidence type="ECO:0000256" key="4">
    <source>
        <dbReference type="ARBA" id="ARBA00022692"/>
    </source>
</evidence>
<dbReference type="PROSITE" id="PS52016">
    <property type="entry name" value="TONB_DEPENDENT_REC_3"/>
    <property type="match status" value="1"/>
</dbReference>
<evidence type="ECO:0000313" key="11">
    <source>
        <dbReference type="EMBL" id="SHL25586.1"/>
    </source>
</evidence>
<reference evidence="10" key="5">
    <citation type="submission" date="2024-05" db="EMBL/GenBank/DDBJ databases">
        <authorList>
            <person name="Sun Q."/>
            <person name="Zhou Y."/>
        </authorList>
    </citation>
    <scope>NUCLEOTIDE SEQUENCE</scope>
    <source>
        <strain evidence="10">CGMCC 1.12707</strain>
    </source>
</reference>
<evidence type="ECO:0000256" key="7">
    <source>
        <dbReference type="PROSITE-ProRule" id="PRU01360"/>
    </source>
</evidence>
<dbReference type="EMBL" id="BMFL01000001">
    <property type="protein sequence ID" value="GGE87154.1"/>
    <property type="molecule type" value="Genomic_DNA"/>
</dbReference>
<dbReference type="InterPro" id="IPR037066">
    <property type="entry name" value="Plug_dom_sf"/>
</dbReference>
<reference evidence="11" key="3">
    <citation type="submission" date="2016-11" db="EMBL/GenBank/DDBJ databases">
        <authorList>
            <person name="Jaros S."/>
            <person name="Januszkiewicz K."/>
            <person name="Wedrychowicz H."/>
        </authorList>
    </citation>
    <scope>NUCLEOTIDE SEQUENCE [LARGE SCALE GENOMIC DNA]</scope>
    <source>
        <strain evidence="11">DSM 27989</strain>
    </source>
</reference>
<dbReference type="STRING" id="1434701.SAMN05443634_107171"/>
<evidence type="ECO:0000313" key="13">
    <source>
        <dbReference type="Proteomes" id="UP000650994"/>
    </source>
</evidence>
<dbReference type="SUPFAM" id="SSF56935">
    <property type="entry name" value="Porins"/>
    <property type="match status" value="1"/>
</dbReference>
<dbReference type="NCBIfam" id="TIGR04057">
    <property type="entry name" value="SusC_RagA_signa"/>
    <property type="match status" value="1"/>
</dbReference>
<evidence type="ECO:0000256" key="3">
    <source>
        <dbReference type="ARBA" id="ARBA00022452"/>
    </source>
</evidence>
<evidence type="ECO:0000256" key="2">
    <source>
        <dbReference type="ARBA" id="ARBA00022448"/>
    </source>
</evidence>
<dbReference type="InterPro" id="IPR023996">
    <property type="entry name" value="TonB-dep_OMP_SusC/RagA"/>
</dbReference>
<keyword evidence="6 7" id="KW-0998">Cell outer membrane</keyword>
<reference evidence="13" key="4">
    <citation type="journal article" date="2019" name="Int. J. Syst. Evol. Microbiol.">
        <title>The Global Catalogue of Microorganisms (GCM) 10K type strain sequencing project: providing services to taxonomists for standard genome sequencing and annotation.</title>
        <authorList>
            <consortium name="The Broad Institute Genomics Platform"/>
            <consortium name="The Broad Institute Genome Sequencing Center for Infectious Disease"/>
            <person name="Wu L."/>
            <person name="Ma J."/>
        </authorList>
    </citation>
    <scope>NUCLEOTIDE SEQUENCE [LARGE SCALE GENOMIC DNA]</scope>
    <source>
        <strain evidence="13">CGMCC 1.12707</strain>
    </source>
</reference>
<comment type="subcellular location">
    <subcellularLocation>
        <location evidence="1 7">Cell outer membrane</location>
        <topology evidence="1 7">Multi-pass membrane protein</topology>
    </subcellularLocation>
</comment>
<dbReference type="InterPro" id="IPR036942">
    <property type="entry name" value="Beta-barrel_TonB_sf"/>
</dbReference>
<dbReference type="InterPro" id="IPR039426">
    <property type="entry name" value="TonB-dep_rcpt-like"/>
</dbReference>
<dbReference type="RefSeq" id="WP_072932334.1">
    <property type="nucleotide sequence ID" value="NZ_BMFL01000001.1"/>
</dbReference>
<evidence type="ECO:0000313" key="12">
    <source>
        <dbReference type="Proteomes" id="UP000184120"/>
    </source>
</evidence>
<feature type="signal peptide" evidence="8">
    <location>
        <begin position="1"/>
        <end position="22"/>
    </location>
</feature>
<evidence type="ECO:0000259" key="9">
    <source>
        <dbReference type="Pfam" id="PF07715"/>
    </source>
</evidence>
<dbReference type="Pfam" id="PF07715">
    <property type="entry name" value="Plug"/>
    <property type="match status" value="1"/>
</dbReference>
<comment type="similarity">
    <text evidence="7">Belongs to the TonB-dependent receptor family.</text>
</comment>
<keyword evidence="13" id="KW-1185">Reference proteome</keyword>
<dbReference type="SUPFAM" id="SSF49464">
    <property type="entry name" value="Carboxypeptidase regulatory domain-like"/>
    <property type="match status" value="1"/>
</dbReference>
<dbReference type="Gene3D" id="2.40.170.20">
    <property type="entry name" value="TonB-dependent receptor, beta-barrel domain"/>
    <property type="match status" value="1"/>
</dbReference>
<evidence type="ECO:0000256" key="8">
    <source>
        <dbReference type="SAM" id="SignalP"/>
    </source>
</evidence>
<dbReference type="InterPro" id="IPR008969">
    <property type="entry name" value="CarboxyPept-like_regulatory"/>
</dbReference>
<keyword evidence="8" id="KW-0732">Signal</keyword>
<organism evidence="11 12">
    <name type="scientific">Chishuiella changwenlii</name>
    <dbReference type="NCBI Taxonomy" id="1434701"/>
    <lineage>
        <taxon>Bacteria</taxon>
        <taxon>Pseudomonadati</taxon>
        <taxon>Bacteroidota</taxon>
        <taxon>Flavobacteriia</taxon>
        <taxon>Flavobacteriales</taxon>
        <taxon>Weeksellaceae</taxon>
        <taxon>Chishuiella</taxon>
    </lineage>
</organism>
<dbReference type="Proteomes" id="UP000184120">
    <property type="component" value="Unassembled WGS sequence"/>
</dbReference>
<dbReference type="InterPro" id="IPR023997">
    <property type="entry name" value="TonB-dep_OMP_SusC/RagA_CS"/>
</dbReference>
<dbReference type="Gene3D" id="2.170.130.10">
    <property type="entry name" value="TonB-dependent receptor, plug domain"/>
    <property type="match status" value="1"/>
</dbReference>